<name>A0A8K0SRK6_9HYPO</name>
<evidence type="ECO:0000256" key="1">
    <source>
        <dbReference type="SAM" id="MobiDB-lite"/>
    </source>
</evidence>
<accession>A0A8K0SRK6</accession>
<comment type="caution">
    <text evidence="2">The sequence shown here is derived from an EMBL/GenBank/DDBJ whole genome shotgun (WGS) entry which is preliminary data.</text>
</comment>
<feature type="region of interest" description="Disordered" evidence="1">
    <location>
        <begin position="759"/>
        <end position="780"/>
    </location>
</feature>
<reference evidence="2" key="1">
    <citation type="journal article" date="2021" name="Nat. Commun.">
        <title>Genetic determinants of endophytism in the Arabidopsis root mycobiome.</title>
        <authorList>
            <person name="Mesny F."/>
            <person name="Miyauchi S."/>
            <person name="Thiergart T."/>
            <person name="Pickel B."/>
            <person name="Atanasova L."/>
            <person name="Karlsson M."/>
            <person name="Huettel B."/>
            <person name="Barry K.W."/>
            <person name="Haridas S."/>
            <person name="Chen C."/>
            <person name="Bauer D."/>
            <person name="Andreopoulos W."/>
            <person name="Pangilinan J."/>
            <person name="LaButti K."/>
            <person name="Riley R."/>
            <person name="Lipzen A."/>
            <person name="Clum A."/>
            <person name="Drula E."/>
            <person name="Henrissat B."/>
            <person name="Kohler A."/>
            <person name="Grigoriev I.V."/>
            <person name="Martin F.M."/>
            <person name="Hacquard S."/>
        </authorList>
    </citation>
    <scope>NUCLEOTIDE SEQUENCE</scope>
    <source>
        <strain evidence="2">MPI-CAGE-CH-0235</strain>
    </source>
</reference>
<organism evidence="2 3">
    <name type="scientific">Stachybotrys elegans</name>
    <dbReference type="NCBI Taxonomy" id="80388"/>
    <lineage>
        <taxon>Eukaryota</taxon>
        <taxon>Fungi</taxon>
        <taxon>Dikarya</taxon>
        <taxon>Ascomycota</taxon>
        <taxon>Pezizomycotina</taxon>
        <taxon>Sordariomycetes</taxon>
        <taxon>Hypocreomycetidae</taxon>
        <taxon>Hypocreales</taxon>
        <taxon>Stachybotryaceae</taxon>
        <taxon>Stachybotrys</taxon>
    </lineage>
</organism>
<gene>
    <name evidence="2" type="ORF">B0I35DRAFT_503022</name>
</gene>
<dbReference type="OrthoDB" id="4966at2759"/>
<proteinExistence type="predicted"/>
<dbReference type="AlphaFoldDB" id="A0A8K0SRK6"/>
<evidence type="ECO:0000313" key="3">
    <source>
        <dbReference type="Proteomes" id="UP000813444"/>
    </source>
</evidence>
<feature type="compositionally biased region" description="Acidic residues" evidence="1">
    <location>
        <begin position="624"/>
        <end position="644"/>
    </location>
</feature>
<feature type="region of interest" description="Disordered" evidence="1">
    <location>
        <begin position="624"/>
        <end position="658"/>
    </location>
</feature>
<protein>
    <submittedName>
        <fullName evidence="2">Uncharacterized protein</fullName>
    </submittedName>
</protein>
<keyword evidence="3" id="KW-1185">Reference proteome</keyword>
<sequence>MEASPLNPAPDAVEEEMIVNGEDNTDSNGLSALVPSEQASLLSFLEHQLTGAFHSEWSSLSSLDRGDLITQLIGRTIHRPEMLRDIFTNPHAVVPTVHPIFDVAHRYMRSLDRRATNFVNVQLLGTALRKHVSDEAKQVLNRLHMMEDTPGPLDMRFIDPVGLLTLDLPEFCGVNVKHVWHEGGWQKRWVFSDEILFTHFDGIDPHVENAMELLSLADGGGSSGSSGEENLIARICHYPELAVELGKHLQPEDILNLYSISKAFHYTIKAHLMSTVKAWVRYQAPEAARIFPYNLYEKHLVPDPRGHSWQQLNVQTPGSMSENPSTKQTVRLVPGLKYVQMILIRNRCCWELIAIMARNGHRMPASMHKTLLRIWFIMELPVNAHRQAFMRDHSIWANEDVYNAQLFFIKLCMLFNDPIYGPGAPDLMQLFMGQRGLFPLWQLLMRKRYVSLSEIVQLKVRYDFQVPARVASVQTTHVHGVPFSEVGRDHRENWGKEGNIHLMRPDELIVFEAVRRKLDLHTHLMHMVLWGYIDWNTGENLVPTDEEMHIDREDAVLVNVDKTYHWGHRHNLKKRFHELTPEEQRVIIEEDEDDNLRAMAWSGDGDSITMKQADIGRYGDIDEEYADDGAESGGEEDCSDEDDVGSNHEHAVDDGAMTGEYNGTLYSYAFEEETPYNLDDEINRGFIPQRHPKPSPNTTTVPPIGDSEGWKDFVNDLFLDMDPNMEEDEINLAEAWDAENNVTIDWDWAKWFAEDVDLQEEEGGEYQEPHGEPTVTDLEMHEDPYGLASLTTLFDED</sequence>
<evidence type="ECO:0000313" key="2">
    <source>
        <dbReference type="EMBL" id="KAH7318497.1"/>
    </source>
</evidence>
<dbReference type="EMBL" id="JAGPNK010000007">
    <property type="protein sequence ID" value="KAH7318497.1"/>
    <property type="molecule type" value="Genomic_DNA"/>
</dbReference>
<dbReference type="Proteomes" id="UP000813444">
    <property type="component" value="Unassembled WGS sequence"/>
</dbReference>
<feature type="region of interest" description="Disordered" evidence="1">
    <location>
        <begin position="686"/>
        <end position="707"/>
    </location>
</feature>